<feature type="transmembrane region" description="Helical" evidence="1">
    <location>
        <begin position="150"/>
        <end position="166"/>
    </location>
</feature>
<gene>
    <name evidence="2" type="ORF">RRG08_031002</name>
</gene>
<protein>
    <submittedName>
        <fullName evidence="2">Uncharacterized protein</fullName>
    </submittedName>
</protein>
<dbReference type="AlphaFoldDB" id="A0AAE1DLU5"/>
<proteinExistence type="predicted"/>
<organism evidence="2 3">
    <name type="scientific">Elysia crispata</name>
    <name type="common">lettuce slug</name>
    <dbReference type="NCBI Taxonomy" id="231223"/>
    <lineage>
        <taxon>Eukaryota</taxon>
        <taxon>Metazoa</taxon>
        <taxon>Spiralia</taxon>
        <taxon>Lophotrochozoa</taxon>
        <taxon>Mollusca</taxon>
        <taxon>Gastropoda</taxon>
        <taxon>Heterobranchia</taxon>
        <taxon>Euthyneura</taxon>
        <taxon>Panpulmonata</taxon>
        <taxon>Sacoglossa</taxon>
        <taxon>Placobranchoidea</taxon>
        <taxon>Plakobranchidae</taxon>
        <taxon>Elysia</taxon>
    </lineage>
</organism>
<evidence type="ECO:0000313" key="3">
    <source>
        <dbReference type="Proteomes" id="UP001283361"/>
    </source>
</evidence>
<name>A0AAE1DLU5_9GAST</name>
<comment type="caution">
    <text evidence="2">The sequence shown here is derived from an EMBL/GenBank/DDBJ whole genome shotgun (WGS) entry which is preliminary data.</text>
</comment>
<evidence type="ECO:0000313" key="2">
    <source>
        <dbReference type="EMBL" id="KAK3775334.1"/>
    </source>
</evidence>
<keyword evidence="1" id="KW-0812">Transmembrane</keyword>
<keyword evidence="3" id="KW-1185">Reference proteome</keyword>
<feature type="transmembrane region" description="Helical" evidence="1">
    <location>
        <begin position="20"/>
        <end position="44"/>
    </location>
</feature>
<dbReference type="Proteomes" id="UP001283361">
    <property type="component" value="Unassembled WGS sequence"/>
</dbReference>
<reference evidence="2" key="1">
    <citation type="journal article" date="2023" name="G3 (Bethesda)">
        <title>A reference genome for the long-term kleptoplast-retaining sea slug Elysia crispata morphotype clarki.</title>
        <authorList>
            <person name="Eastman K.E."/>
            <person name="Pendleton A.L."/>
            <person name="Shaikh M.A."/>
            <person name="Suttiyut T."/>
            <person name="Ogas R."/>
            <person name="Tomko P."/>
            <person name="Gavelis G."/>
            <person name="Widhalm J.R."/>
            <person name="Wisecaver J.H."/>
        </authorList>
    </citation>
    <scope>NUCLEOTIDE SEQUENCE</scope>
    <source>
        <strain evidence="2">ECLA1</strain>
    </source>
</reference>
<dbReference type="EMBL" id="JAWDGP010003344">
    <property type="protein sequence ID" value="KAK3775334.1"/>
    <property type="molecule type" value="Genomic_DNA"/>
</dbReference>
<accession>A0AAE1DLU5</accession>
<keyword evidence="1" id="KW-1133">Transmembrane helix</keyword>
<sequence>MKYDDLVEELGEFGPYQRKIYILTCLPAAVAAVQTLVTVFILAVPEHRCSVPGLTNDTFETRGLHHEQLINWTLPWTDFDPDDDTDSWGSAQCEFYVNRTSENCNQSIILSNVTKSCGKWTFDQSVFKNTFVTEAKLVCDDLPLKSHANSIYMAGLLVGSIFYGIFSDW</sequence>
<evidence type="ECO:0000256" key="1">
    <source>
        <dbReference type="SAM" id="Phobius"/>
    </source>
</evidence>
<keyword evidence="1" id="KW-0472">Membrane</keyword>